<name>A0A6C0C372_9ZZZZ</name>
<reference evidence="1" key="1">
    <citation type="journal article" date="2020" name="Nature">
        <title>Giant virus diversity and host interactions through global metagenomics.</title>
        <authorList>
            <person name="Schulz F."/>
            <person name="Roux S."/>
            <person name="Paez-Espino D."/>
            <person name="Jungbluth S."/>
            <person name="Walsh D.A."/>
            <person name="Denef V.J."/>
            <person name="McMahon K.D."/>
            <person name="Konstantinidis K.T."/>
            <person name="Eloe-Fadrosh E.A."/>
            <person name="Kyrpides N.C."/>
            <person name="Woyke T."/>
        </authorList>
    </citation>
    <scope>NUCLEOTIDE SEQUENCE</scope>
    <source>
        <strain evidence="1">GVMAG-M-3300020182-33</strain>
    </source>
</reference>
<dbReference type="EMBL" id="MN739311">
    <property type="protein sequence ID" value="QHS97973.1"/>
    <property type="molecule type" value="Genomic_DNA"/>
</dbReference>
<dbReference type="AlphaFoldDB" id="A0A6C0C372"/>
<sequence length="82" mass="9126">MGTKLIPALHTKNSLRPMAKCFALTGSHADALRCIEMQTGKEELVEKNRSEAMHGNTDAANELAASVFKGRERFIRRQEVVL</sequence>
<proteinExistence type="predicted"/>
<accession>A0A6C0C372</accession>
<evidence type="ECO:0000313" key="1">
    <source>
        <dbReference type="EMBL" id="QHS97973.1"/>
    </source>
</evidence>
<protein>
    <submittedName>
        <fullName evidence="1">Uncharacterized protein</fullName>
    </submittedName>
</protein>
<organism evidence="1">
    <name type="scientific">viral metagenome</name>
    <dbReference type="NCBI Taxonomy" id="1070528"/>
    <lineage>
        <taxon>unclassified sequences</taxon>
        <taxon>metagenomes</taxon>
        <taxon>organismal metagenomes</taxon>
    </lineage>
</organism>